<accession>A0ABU1LA65</accession>
<gene>
    <name evidence="1" type="ORF">J2781_000515</name>
</gene>
<organism evidence="1 2">
    <name type="scientific">Chryseobacterium geocarposphaerae</name>
    <dbReference type="NCBI Taxonomy" id="1416776"/>
    <lineage>
        <taxon>Bacteria</taxon>
        <taxon>Pseudomonadati</taxon>
        <taxon>Bacteroidota</taxon>
        <taxon>Flavobacteriia</taxon>
        <taxon>Flavobacteriales</taxon>
        <taxon>Weeksellaceae</taxon>
        <taxon>Chryseobacterium group</taxon>
        <taxon>Chryseobacterium</taxon>
    </lineage>
</organism>
<evidence type="ECO:0000313" key="1">
    <source>
        <dbReference type="EMBL" id="MDR6403611.1"/>
    </source>
</evidence>
<sequence length="37" mass="4510">MKDYYKSFGFNVTYKFGKLKYEIKSTRRKIQNNDLAN</sequence>
<proteinExistence type="predicted"/>
<dbReference type="EMBL" id="JAVDQS010000001">
    <property type="protein sequence ID" value="MDR6403611.1"/>
    <property type="molecule type" value="Genomic_DNA"/>
</dbReference>
<evidence type="ECO:0000313" key="2">
    <source>
        <dbReference type="Proteomes" id="UP001184853"/>
    </source>
</evidence>
<protein>
    <submittedName>
        <fullName evidence="1">Uncharacterized protein</fullName>
    </submittedName>
</protein>
<comment type="caution">
    <text evidence="1">The sequence shown here is derived from an EMBL/GenBank/DDBJ whole genome shotgun (WGS) entry which is preliminary data.</text>
</comment>
<name>A0ABU1LA65_9FLAO</name>
<dbReference type="Proteomes" id="UP001184853">
    <property type="component" value="Unassembled WGS sequence"/>
</dbReference>
<reference evidence="1 2" key="1">
    <citation type="submission" date="2023-07" db="EMBL/GenBank/DDBJ databases">
        <title>Sorghum-associated microbial communities from plants grown in Nebraska, USA.</title>
        <authorList>
            <person name="Schachtman D."/>
        </authorList>
    </citation>
    <scope>NUCLEOTIDE SEQUENCE [LARGE SCALE GENOMIC DNA]</scope>
    <source>
        <strain evidence="1 2">DS1709</strain>
    </source>
</reference>
<keyword evidence="2" id="KW-1185">Reference proteome</keyword>